<evidence type="ECO:0000256" key="2">
    <source>
        <dbReference type="ARBA" id="ARBA00022771"/>
    </source>
</evidence>
<dbReference type="GO" id="GO:0008270">
    <property type="term" value="F:zinc ion binding"/>
    <property type="evidence" value="ECO:0007669"/>
    <property type="project" value="UniProtKB-KW"/>
</dbReference>
<evidence type="ECO:0000256" key="1">
    <source>
        <dbReference type="ARBA" id="ARBA00022723"/>
    </source>
</evidence>
<dbReference type="InterPro" id="IPR003877">
    <property type="entry name" value="SPRY_dom"/>
</dbReference>
<dbReference type="InterPro" id="IPR013320">
    <property type="entry name" value="ConA-like_dom_sf"/>
</dbReference>
<evidence type="ECO:0000259" key="5">
    <source>
        <dbReference type="PROSITE" id="PS50188"/>
    </source>
</evidence>
<dbReference type="Pfam" id="PF00622">
    <property type="entry name" value="SPRY"/>
    <property type="match status" value="1"/>
</dbReference>
<dbReference type="PANTHER" id="PTHR25465">
    <property type="entry name" value="B-BOX DOMAIN CONTAINING"/>
    <property type="match status" value="1"/>
</dbReference>
<dbReference type="Gene3D" id="2.60.120.920">
    <property type="match status" value="1"/>
</dbReference>
<feature type="domain" description="B30.2/SPRY" evidence="5">
    <location>
        <begin position="34"/>
        <end position="237"/>
    </location>
</feature>
<keyword evidence="1" id="KW-0479">Metal-binding</keyword>
<evidence type="ECO:0000313" key="6">
    <source>
        <dbReference type="Proteomes" id="UP000694891"/>
    </source>
</evidence>
<evidence type="ECO:0000256" key="4">
    <source>
        <dbReference type="SAM" id="MobiDB-lite"/>
    </source>
</evidence>
<keyword evidence="2" id="KW-0863">Zinc-finger</keyword>
<dbReference type="RefSeq" id="XP_008281554.1">
    <property type="nucleotide sequence ID" value="XM_008283332.1"/>
</dbReference>
<dbReference type="PROSITE" id="PS50188">
    <property type="entry name" value="B302_SPRY"/>
    <property type="match status" value="1"/>
</dbReference>
<dbReference type="InterPro" id="IPR006574">
    <property type="entry name" value="PRY"/>
</dbReference>
<accession>A0A9Y4JUH7</accession>
<keyword evidence="3" id="KW-0862">Zinc</keyword>
<dbReference type="PRINTS" id="PR01407">
    <property type="entry name" value="BUTYPHLNCDUF"/>
</dbReference>
<dbReference type="InterPro" id="IPR003879">
    <property type="entry name" value="Butyrophylin_SPRY"/>
</dbReference>
<proteinExistence type="predicted"/>
<dbReference type="InterPro" id="IPR051051">
    <property type="entry name" value="E3_ubiq-ligase_TRIM/RNF"/>
</dbReference>
<dbReference type="GO" id="GO:0005737">
    <property type="term" value="C:cytoplasm"/>
    <property type="evidence" value="ECO:0007669"/>
    <property type="project" value="UniProtKB-ARBA"/>
</dbReference>
<dbReference type="Pfam" id="PF13765">
    <property type="entry name" value="PRY"/>
    <property type="match status" value="1"/>
</dbReference>
<dbReference type="GeneID" id="103358385"/>
<sequence>MPTSAPSTRIMPAAGRLGKKPKQKPSPTENIPHYEPNIPEPTSRADLLKHWINLSLDDKTANKMLWITENGSKVLRMTDNITCPVLDRPERYEHVPQVLCKEGILGFRAYWEVDYSGWVVAGVTYEGAGRRGGDGPCGLGENEQSWGLGWGGSHYQLWFNGISTEIWDIPKCTTIGVYLDHPAGVVNFYAVEEAGEGAEGRKEVRLLQHIKSSFKGRMLPGFWVGQKSSCLLVKKEE</sequence>
<dbReference type="Proteomes" id="UP000694891">
    <property type="component" value="Unplaced"/>
</dbReference>
<dbReference type="PANTHER" id="PTHR25465:SF14">
    <property type="entry name" value="E3 UBIQUITIN-PROTEIN LIGASE TRIM65"/>
    <property type="match status" value="1"/>
</dbReference>
<feature type="region of interest" description="Disordered" evidence="4">
    <location>
        <begin position="1"/>
        <end position="39"/>
    </location>
</feature>
<name>A0A9Y4JUH7_9TELE</name>
<evidence type="ECO:0000256" key="3">
    <source>
        <dbReference type="ARBA" id="ARBA00022833"/>
    </source>
</evidence>
<keyword evidence="6" id="KW-1185">Reference proteome</keyword>
<dbReference type="SUPFAM" id="SSF49899">
    <property type="entry name" value="Concanavalin A-like lectins/glucanases"/>
    <property type="match status" value="1"/>
</dbReference>
<evidence type="ECO:0000313" key="7">
    <source>
        <dbReference type="RefSeq" id="XP_008281554.1"/>
    </source>
</evidence>
<gene>
    <name evidence="7" type="primary">LOC103358385</name>
</gene>
<reference evidence="7" key="1">
    <citation type="submission" date="2025-08" db="UniProtKB">
        <authorList>
            <consortium name="RefSeq"/>
        </authorList>
    </citation>
    <scope>IDENTIFICATION</scope>
</reference>
<dbReference type="AlphaFoldDB" id="A0A9Y4JUH7"/>
<dbReference type="InterPro" id="IPR001870">
    <property type="entry name" value="B30.2/SPRY"/>
</dbReference>
<organism evidence="6 7">
    <name type="scientific">Stegastes partitus</name>
    <name type="common">bicolor damselfish</name>
    <dbReference type="NCBI Taxonomy" id="144197"/>
    <lineage>
        <taxon>Eukaryota</taxon>
        <taxon>Metazoa</taxon>
        <taxon>Chordata</taxon>
        <taxon>Craniata</taxon>
        <taxon>Vertebrata</taxon>
        <taxon>Euteleostomi</taxon>
        <taxon>Actinopterygii</taxon>
        <taxon>Neopterygii</taxon>
        <taxon>Teleostei</taxon>
        <taxon>Neoteleostei</taxon>
        <taxon>Acanthomorphata</taxon>
        <taxon>Ovalentaria</taxon>
        <taxon>Pomacentridae</taxon>
        <taxon>Stegastes</taxon>
    </lineage>
</organism>
<dbReference type="InterPro" id="IPR043136">
    <property type="entry name" value="B30.2/SPRY_sf"/>
</dbReference>
<protein>
    <submittedName>
        <fullName evidence="7">Stonustoxin subunit beta-like</fullName>
    </submittedName>
</protein>